<evidence type="ECO:0000313" key="4">
    <source>
        <dbReference type="Proteomes" id="UP000179102"/>
    </source>
</evidence>
<dbReference type="Pfam" id="PF13473">
    <property type="entry name" value="Cupredoxin_1"/>
    <property type="match status" value="1"/>
</dbReference>
<sequence length="136" mass="13917">MAGAVMSSALVLSACNLYKSGSNTATGDSTQNQTQQQSTSQVSDAVTITLDESGFSPATSNVNSDGSVTWTNSSEKNGGIASDPHPTHTSNQELTDGQFVLNLAPGASATVTVTKKGTWGFHDHLNPSAKGSVTVN</sequence>
<dbReference type="SUPFAM" id="SSF49503">
    <property type="entry name" value="Cupredoxins"/>
    <property type="match status" value="1"/>
</dbReference>
<gene>
    <name evidence="3" type="ORF">A2870_01450</name>
</gene>
<dbReference type="InterPro" id="IPR008972">
    <property type="entry name" value="Cupredoxin"/>
</dbReference>
<dbReference type="Gene3D" id="2.60.40.420">
    <property type="entry name" value="Cupredoxins - blue copper proteins"/>
    <property type="match status" value="1"/>
</dbReference>
<evidence type="ECO:0000259" key="2">
    <source>
        <dbReference type="Pfam" id="PF13473"/>
    </source>
</evidence>
<organism evidence="3 4">
    <name type="scientific">Candidatus Curtissbacteria bacterium RIFCSPHIGHO2_01_FULL_41_11</name>
    <dbReference type="NCBI Taxonomy" id="1797711"/>
    <lineage>
        <taxon>Bacteria</taxon>
        <taxon>Candidatus Curtissiibacteriota</taxon>
    </lineage>
</organism>
<name>A0A1F5G696_9BACT</name>
<proteinExistence type="predicted"/>
<feature type="compositionally biased region" description="Low complexity" evidence="1">
    <location>
        <begin position="29"/>
        <end position="41"/>
    </location>
</feature>
<evidence type="ECO:0000313" key="3">
    <source>
        <dbReference type="EMBL" id="OGD87392.1"/>
    </source>
</evidence>
<dbReference type="STRING" id="1797711.A2870_01450"/>
<protein>
    <recommendedName>
        <fullName evidence="2">EfeO-type cupredoxin-like domain-containing protein</fullName>
    </recommendedName>
</protein>
<dbReference type="Proteomes" id="UP000179102">
    <property type="component" value="Unassembled WGS sequence"/>
</dbReference>
<dbReference type="AlphaFoldDB" id="A0A1F5G696"/>
<feature type="compositionally biased region" description="Polar residues" evidence="1">
    <location>
        <begin position="56"/>
        <end position="76"/>
    </location>
</feature>
<feature type="region of interest" description="Disordered" evidence="1">
    <location>
        <begin position="25"/>
        <end position="97"/>
    </location>
</feature>
<dbReference type="InterPro" id="IPR028096">
    <property type="entry name" value="EfeO_Cupredoxin"/>
</dbReference>
<dbReference type="EMBL" id="MFAZ01000014">
    <property type="protein sequence ID" value="OGD87392.1"/>
    <property type="molecule type" value="Genomic_DNA"/>
</dbReference>
<evidence type="ECO:0000256" key="1">
    <source>
        <dbReference type="SAM" id="MobiDB-lite"/>
    </source>
</evidence>
<accession>A0A1F5G696</accession>
<reference evidence="3 4" key="1">
    <citation type="journal article" date="2016" name="Nat. Commun.">
        <title>Thousands of microbial genomes shed light on interconnected biogeochemical processes in an aquifer system.</title>
        <authorList>
            <person name="Anantharaman K."/>
            <person name="Brown C.T."/>
            <person name="Hug L.A."/>
            <person name="Sharon I."/>
            <person name="Castelle C.J."/>
            <person name="Probst A.J."/>
            <person name="Thomas B.C."/>
            <person name="Singh A."/>
            <person name="Wilkins M.J."/>
            <person name="Karaoz U."/>
            <person name="Brodie E.L."/>
            <person name="Williams K.H."/>
            <person name="Hubbard S.S."/>
            <person name="Banfield J.F."/>
        </authorList>
    </citation>
    <scope>NUCLEOTIDE SEQUENCE [LARGE SCALE GENOMIC DNA]</scope>
</reference>
<feature type="domain" description="EfeO-type cupredoxin-like" evidence="2">
    <location>
        <begin position="37"/>
        <end position="135"/>
    </location>
</feature>
<comment type="caution">
    <text evidence="3">The sequence shown here is derived from an EMBL/GenBank/DDBJ whole genome shotgun (WGS) entry which is preliminary data.</text>
</comment>